<dbReference type="GO" id="GO:0047220">
    <property type="term" value="F:galactosylxylosylprotein 3-beta-galactosyltransferase activity"/>
    <property type="evidence" value="ECO:0007669"/>
    <property type="project" value="TreeGrafter"/>
</dbReference>
<evidence type="ECO:0000256" key="1">
    <source>
        <dbReference type="ARBA" id="ARBA00004323"/>
    </source>
</evidence>
<dbReference type="GO" id="GO:0000139">
    <property type="term" value="C:Golgi membrane"/>
    <property type="evidence" value="ECO:0007669"/>
    <property type="project" value="UniProtKB-SubCell"/>
</dbReference>
<feature type="compositionally biased region" description="Low complexity" evidence="11">
    <location>
        <begin position="95"/>
        <end position="105"/>
    </location>
</feature>
<sequence length="405" mass="47903">MTGSLMNIHRVFLRVFLIIHTSSSSAPSNTEKFCPGLLLNRYATFKMSKRRMLLVFTILMGFPFSYLFFKMEFMTFSSQIFNRSNSSVFDDDSSSLENSDNSDSSKVLRNSSSPEGNKNSLRLVVIISTAPYRRARRDVIRKTYWRYCYNNSQVKCYFFTDGNVTSNVSRELQEENQKYRDMILQPLAGGKEFGLRFLYQIQWAASHHDFEYFLRADDDYFICLSRLFYELEHRPKNNLVWGFFHCYKDLVWMDEAWMVFSKDMIRRFLSQNKTTIVCHPHADQQIAIWMNDIPTRRYFYDVRLHHFPRASQTNKFDNVSNKICDTFMGIHGAFGDKMLELDKMSNDGKKDDVPEIKKFESICDYKGFKWTEMNAAYRFEPKPCIEKPNWSQGHQAWKGAEEGQW</sequence>
<keyword evidence="6 10" id="KW-0735">Signal-anchor</keyword>
<name>A0A6P8I126_ACTTE</name>
<dbReference type="GO" id="GO:0006493">
    <property type="term" value="P:protein O-linked glycosylation"/>
    <property type="evidence" value="ECO:0007669"/>
    <property type="project" value="TreeGrafter"/>
</dbReference>
<keyword evidence="5 10" id="KW-0812">Transmembrane</keyword>
<evidence type="ECO:0000256" key="3">
    <source>
        <dbReference type="ARBA" id="ARBA00022676"/>
    </source>
</evidence>
<evidence type="ECO:0000256" key="2">
    <source>
        <dbReference type="ARBA" id="ARBA00008661"/>
    </source>
</evidence>
<dbReference type="PANTHER" id="PTHR11214:SF3">
    <property type="entry name" value="BETA-1,3-GALACTOSYLTRANSFERASE 6"/>
    <property type="match status" value="1"/>
</dbReference>
<feature type="compositionally biased region" description="Polar residues" evidence="11">
    <location>
        <begin position="107"/>
        <end position="116"/>
    </location>
</feature>
<dbReference type="GeneID" id="116295030"/>
<dbReference type="EC" id="2.4.1.-" evidence="10"/>
<evidence type="ECO:0000313" key="14">
    <source>
        <dbReference type="RefSeq" id="XP_031558587.1"/>
    </source>
</evidence>
<protein>
    <recommendedName>
        <fullName evidence="10">Hexosyltransferase</fullName>
        <ecNumber evidence="10">2.4.1.-</ecNumber>
    </recommendedName>
</protein>
<evidence type="ECO:0000256" key="6">
    <source>
        <dbReference type="ARBA" id="ARBA00022968"/>
    </source>
</evidence>
<gene>
    <name evidence="14" type="primary">LOC116295030</name>
</gene>
<organism evidence="13 14">
    <name type="scientific">Actinia tenebrosa</name>
    <name type="common">Australian red waratah sea anemone</name>
    <dbReference type="NCBI Taxonomy" id="6105"/>
    <lineage>
        <taxon>Eukaryota</taxon>
        <taxon>Metazoa</taxon>
        <taxon>Cnidaria</taxon>
        <taxon>Anthozoa</taxon>
        <taxon>Hexacorallia</taxon>
        <taxon>Actiniaria</taxon>
        <taxon>Actiniidae</taxon>
        <taxon>Actinia</taxon>
    </lineage>
</organism>
<keyword evidence="13" id="KW-1185">Reference proteome</keyword>
<dbReference type="OrthoDB" id="5962082at2759"/>
<dbReference type="InterPro" id="IPR002659">
    <property type="entry name" value="Glyco_trans_31"/>
</dbReference>
<dbReference type="KEGG" id="aten:116295030"/>
<evidence type="ECO:0000256" key="8">
    <source>
        <dbReference type="ARBA" id="ARBA00023034"/>
    </source>
</evidence>
<keyword evidence="4" id="KW-0808">Transferase</keyword>
<reference evidence="14" key="1">
    <citation type="submission" date="2025-08" db="UniProtKB">
        <authorList>
            <consortium name="RefSeq"/>
        </authorList>
    </citation>
    <scope>IDENTIFICATION</scope>
    <source>
        <tissue evidence="14">Tentacle</tissue>
    </source>
</reference>
<dbReference type="Proteomes" id="UP000515163">
    <property type="component" value="Unplaced"/>
</dbReference>
<dbReference type="Pfam" id="PF01762">
    <property type="entry name" value="Galactosyl_T"/>
    <property type="match status" value="1"/>
</dbReference>
<keyword evidence="9 10" id="KW-0472">Membrane</keyword>
<dbReference type="GO" id="GO:0006024">
    <property type="term" value="P:glycosaminoglycan biosynthetic process"/>
    <property type="evidence" value="ECO:0007669"/>
    <property type="project" value="TreeGrafter"/>
</dbReference>
<evidence type="ECO:0000256" key="12">
    <source>
        <dbReference type="SAM" id="SignalP"/>
    </source>
</evidence>
<evidence type="ECO:0000256" key="11">
    <source>
        <dbReference type="SAM" id="MobiDB-lite"/>
    </source>
</evidence>
<evidence type="ECO:0000256" key="4">
    <source>
        <dbReference type="ARBA" id="ARBA00022679"/>
    </source>
</evidence>
<feature type="transmembrane region" description="Helical" evidence="10">
    <location>
        <begin position="51"/>
        <end position="69"/>
    </location>
</feature>
<dbReference type="Gene3D" id="3.90.550.50">
    <property type="match status" value="1"/>
</dbReference>
<dbReference type="InParanoid" id="A0A6P8I126"/>
<dbReference type="AlphaFoldDB" id="A0A6P8I126"/>
<feature type="signal peptide" evidence="12">
    <location>
        <begin position="1"/>
        <end position="24"/>
    </location>
</feature>
<comment type="similarity">
    <text evidence="2 10">Belongs to the glycosyltransferase 31 family.</text>
</comment>
<keyword evidence="12" id="KW-0732">Signal</keyword>
<feature type="chain" id="PRO_5027627455" description="Hexosyltransferase" evidence="12">
    <location>
        <begin position="25"/>
        <end position="405"/>
    </location>
</feature>
<keyword evidence="8 10" id="KW-0333">Golgi apparatus</keyword>
<keyword evidence="3 10" id="KW-0328">Glycosyltransferase</keyword>
<keyword evidence="7 10" id="KW-1133">Transmembrane helix</keyword>
<comment type="subcellular location">
    <subcellularLocation>
        <location evidence="1 10">Golgi apparatus membrane</location>
        <topology evidence="1 10">Single-pass type II membrane protein</topology>
    </subcellularLocation>
</comment>
<proteinExistence type="inferred from homology"/>
<evidence type="ECO:0000256" key="10">
    <source>
        <dbReference type="RuleBase" id="RU363063"/>
    </source>
</evidence>
<accession>A0A6P8I126</accession>
<evidence type="ECO:0000256" key="9">
    <source>
        <dbReference type="ARBA" id="ARBA00023136"/>
    </source>
</evidence>
<dbReference type="RefSeq" id="XP_031558587.1">
    <property type="nucleotide sequence ID" value="XM_031702727.1"/>
</dbReference>
<feature type="region of interest" description="Disordered" evidence="11">
    <location>
        <begin position="92"/>
        <end position="116"/>
    </location>
</feature>
<evidence type="ECO:0000256" key="7">
    <source>
        <dbReference type="ARBA" id="ARBA00022989"/>
    </source>
</evidence>
<dbReference type="PANTHER" id="PTHR11214">
    <property type="entry name" value="BETA-1,3-N-ACETYLGLUCOSAMINYLTRANSFERASE"/>
    <property type="match status" value="1"/>
</dbReference>
<evidence type="ECO:0000256" key="5">
    <source>
        <dbReference type="ARBA" id="ARBA00022692"/>
    </source>
</evidence>
<evidence type="ECO:0000313" key="13">
    <source>
        <dbReference type="Proteomes" id="UP000515163"/>
    </source>
</evidence>